<dbReference type="PANTHER" id="PTHR20974:SF0">
    <property type="entry name" value="UPF0585 PROTEIN CG18661"/>
    <property type="match status" value="1"/>
</dbReference>
<dbReference type="InterPro" id="IPR010342">
    <property type="entry name" value="DUF938"/>
</dbReference>
<evidence type="ECO:0000313" key="2">
    <source>
        <dbReference type="Proteomes" id="UP001059950"/>
    </source>
</evidence>
<dbReference type="InterPro" id="IPR029063">
    <property type="entry name" value="SAM-dependent_MTases_sf"/>
</dbReference>
<dbReference type="CDD" id="cd02440">
    <property type="entry name" value="AdoMet_MTases"/>
    <property type="match status" value="1"/>
</dbReference>
<keyword evidence="2" id="KW-1185">Reference proteome</keyword>
<dbReference type="Proteomes" id="UP001059950">
    <property type="component" value="Chromosome"/>
</dbReference>
<organism evidence="1 2">
    <name type="scientific">Amphritea atlantica</name>
    <dbReference type="NCBI Taxonomy" id="355243"/>
    <lineage>
        <taxon>Bacteria</taxon>
        <taxon>Pseudomonadati</taxon>
        <taxon>Pseudomonadota</taxon>
        <taxon>Gammaproteobacteria</taxon>
        <taxon>Oceanospirillales</taxon>
        <taxon>Oceanospirillaceae</taxon>
        <taxon>Amphritea</taxon>
    </lineage>
</organism>
<protein>
    <submittedName>
        <fullName evidence="1">DUF938 domain-containing protein</fullName>
    </submittedName>
</protein>
<gene>
    <name evidence="1" type="ORF">KDX31_11760</name>
</gene>
<dbReference type="PANTHER" id="PTHR20974">
    <property type="entry name" value="UPF0585 PROTEIN CG18661"/>
    <property type="match status" value="1"/>
</dbReference>
<proteinExistence type="predicted"/>
<sequence length="205" mass="22320">MVIDTSGFIGFSLASARNCKPILKELAGLLRGDESVLEIGSGSGQHAVYFAEQLAGLAWQPSEIAPQLAVLQTNLEAHGGANISPPVLLDLRDESWGDSVSGVDLIFTANTLHIISWAEVISLFDRLDRVLKPGGRLVLYGPFRYNNAYTSDSNADFDRWLTARDPDSGIRDFEKVSSLALEAGLMLECDISMPANNQLLVWRQG</sequence>
<reference evidence="1" key="1">
    <citation type="submission" date="2021-04" db="EMBL/GenBank/DDBJ databases">
        <title>Oceanospirillales bacteria with DddD are important DMSP degraders in coastal seawater.</title>
        <authorList>
            <person name="Liu J."/>
        </authorList>
    </citation>
    <scope>NUCLEOTIDE SEQUENCE</scope>
    <source>
        <strain evidence="1">GY6</strain>
    </source>
</reference>
<name>A0ABY5GQ86_9GAMM</name>
<dbReference type="SUPFAM" id="SSF53335">
    <property type="entry name" value="S-adenosyl-L-methionine-dependent methyltransferases"/>
    <property type="match status" value="1"/>
</dbReference>
<dbReference type="EMBL" id="CP073344">
    <property type="protein sequence ID" value="UTW02035.1"/>
    <property type="molecule type" value="Genomic_DNA"/>
</dbReference>
<dbReference type="Pfam" id="PF06080">
    <property type="entry name" value="DUF938"/>
    <property type="match status" value="1"/>
</dbReference>
<evidence type="ECO:0000313" key="1">
    <source>
        <dbReference type="EMBL" id="UTW02035.1"/>
    </source>
</evidence>
<dbReference type="Gene3D" id="3.40.50.150">
    <property type="entry name" value="Vaccinia Virus protein VP39"/>
    <property type="match status" value="1"/>
</dbReference>
<accession>A0ABY5GQ86</accession>